<dbReference type="PRINTS" id="PR00348">
    <property type="entry name" value="UBIQUITIN"/>
</dbReference>
<reference evidence="2 3" key="1">
    <citation type="submission" date="2019-06" db="EMBL/GenBank/DDBJ databases">
        <title>Genomics analysis of Aphanomyces spp. identifies a new class of oomycete effector associated with host adaptation.</title>
        <authorList>
            <person name="Gaulin E."/>
        </authorList>
    </citation>
    <scope>NUCLEOTIDE SEQUENCE [LARGE SCALE GENOMIC DNA]</scope>
    <source>
        <strain evidence="2 3">E</strain>
    </source>
</reference>
<proteinExistence type="predicted"/>
<organism evidence="2 3">
    <name type="scientific">Aphanomyces astaci</name>
    <name type="common">Crayfish plague agent</name>
    <dbReference type="NCBI Taxonomy" id="112090"/>
    <lineage>
        <taxon>Eukaryota</taxon>
        <taxon>Sar</taxon>
        <taxon>Stramenopiles</taxon>
        <taxon>Oomycota</taxon>
        <taxon>Saprolegniomycetes</taxon>
        <taxon>Saprolegniales</taxon>
        <taxon>Verrucalvaceae</taxon>
        <taxon>Aphanomyces</taxon>
    </lineage>
</organism>
<dbReference type="InterPro" id="IPR029071">
    <property type="entry name" value="Ubiquitin-like_domsf"/>
</dbReference>
<dbReference type="AlphaFoldDB" id="A0A6A4Z509"/>
<dbReference type="SUPFAM" id="SSF57850">
    <property type="entry name" value="RING/U-box"/>
    <property type="match status" value="1"/>
</dbReference>
<dbReference type="VEuPathDB" id="FungiDB:H257_12345"/>
<dbReference type="Gene3D" id="3.10.20.90">
    <property type="entry name" value="Phosphatidylinositol 3-kinase Catalytic Subunit, Chain A, domain 1"/>
    <property type="match status" value="1"/>
</dbReference>
<dbReference type="PROSITE" id="PS50053">
    <property type="entry name" value="UBIQUITIN_2"/>
    <property type="match status" value="1"/>
</dbReference>
<dbReference type="EMBL" id="VJMI01020286">
    <property type="protein sequence ID" value="KAF0704914.1"/>
    <property type="molecule type" value="Genomic_DNA"/>
</dbReference>
<evidence type="ECO:0000313" key="2">
    <source>
        <dbReference type="EMBL" id="KAF0704914.1"/>
    </source>
</evidence>
<comment type="caution">
    <text evidence="2">The sequence shown here is derived from an EMBL/GenBank/DDBJ whole genome shotgun (WGS) entry which is preliminary data.</text>
</comment>
<sequence>MQVVWLDPTTNKAEGVLLLPPAEVAEAATVDAIKKLLAKKLLLENISRSTLRLHGQHLTSGDLDAYLPCFRSNIPRFVFSYKLASTVQGNAPSSSIFVSMLAGNVITVSTTNLTTVAEVCSEIEYKTGIPQEEHRLMYEGAQLQKCRQLCDYGIGRDSTLHFSLSLNGGLSYVSKAGKFVDVSNDDILEVRKFSRDAPMWRHVKIGLNVEGVCKNKDCDAVGHLVICPTKWRPFNLLQHRIHCPLCCASIVPSTCGFYNCRWRFEGIQIDNGMHMSSPWKEASGEFYHRFKEGKSVTWQSLVVVATPLDTKGCGMCFGSLVGLKQLLVVLGMCFGSLVGLKQLLVVLPCSHKLDYACFKALMTSCDRRKVSVTCPTCWSPAGADGVQFQ</sequence>
<dbReference type="InterPro" id="IPR019956">
    <property type="entry name" value="Ubiquitin_dom"/>
</dbReference>
<dbReference type="SUPFAM" id="SSF54236">
    <property type="entry name" value="Ubiquitin-like"/>
    <property type="match status" value="1"/>
</dbReference>
<protein>
    <recommendedName>
        <fullName evidence="1">Ubiquitin-like domain-containing protein</fullName>
    </recommendedName>
</protein>
<dbReference type="InterPro" id="IPR050158">
    <property type="entry name" value="Ubiquitin_ubiquitin-like"/>
</dbReference>
<accession>A0A6A4Z509</accession>
<dbReference type="SMART" id="SM00213">
    <property type="entry name" value="UBQ"/>
    <property type="match status" value="1"/>
</dbReference>
<evidence type="ECO:0000313" key="3">
    <source>
        <dbReference type="Proteomes" id="UP000469452"/>
    </source>
</evidence>
<dbReference type="Pfam" id="PF00240">
    <property type="entry name" value="ubiquitin"/>
    <property type="match status" value="1"/>
</dbReference>
<dbReference type="InterPro" id="IPR000626">
    <property type="entry name" value="Ubiquitin-like_dom"/>
</dbReference>
<gene>
    <name evidence="2" type="ORF">AaE_014715</name>
</gene>
<name>A0A6A4Z509_APHAT</name>
<feature type="domain" description="Ubiquitin-like" evidence="1">
    <location>
        <begin position="94"/>
        <end position="169"/>
    </location>
</feature>
<dbReference type="Proteomes" id="UP000469452">
    <property type="component" value="Unassembled WGS sequence"/>
</dbReference>
<dbReference type="PANTHER" id="PTHR10666">
    <property type="entry name" value="UBIQUITIN"/>
    <property type="match status" value="1"/>
</dbReference>
<evidence type="ECO:0000259" key="1">
    <source>
        <dbReference type="PROSITE" id="PS50053"/>
    </source>
</evidence>